<dbReference type="eggNOG" id="COG0802">
    <property type="taxonomic scope" value="Bacteria"/>
</dbReference>
<dbReference type="InterPro" id="IPR027417">
    <property type="entry name" value="P-loop_NTPase"/>
</dbReference>
<dbReference type="GO" id="GO:0005524">
    <property type="term" value="F:ATP binding"/>
    <property type="evidence" value="ECO:0007669"/>
    <property type="project" value="UniProtKB-KW"/>
</dbReference>
<evidence type="ECO:0000256" key="6">
    <source>
        <dbReference type="ARBA" id="ARBA00022723"/>
    </source>
</evidence>
<evidence type="ECO:0000256" key="2">
    <source>
        <dbReference type="ARBA" id="ARBA00007599"/>
    </source>
</evidence>
<dbReference type="OrthoDB" id="9815896at2"/>
<dbReference type="EMBL" id="CP000492">
    <property type="protein sequence ID" value="ABL66650.1"/>
    <property type="molecule type" value="Genomic_DNA"/>
</dbReference>
<keyword evidence="9" id="KW-0460">Magnesium</keyword>
<evidence type="ECO:0000256" key="8">
    <source>
        <dbReference type="ARBA" id="ARBA00022840"/>
    </source>
</evidence>
<keyword evidence="7" id="KW-0547">Nucleotide-binding</keyword>
<dbReference type="NCBIfam" id="TIGR00150">
    <property type="entry name" value="T6A_YjeE"/>
    <property type="match status" value="1"/>
</dbReference>
<evidence type="ECO:0000256" key="3">
    <source>
        <dbReference type="ARBA" id="ARBA00019010"/>
    </source>
</evidence>
<dbReference type="HOGENOM" id="CLU_087829_3_0_10"/>
<keyword evidence="12" id="KW-1185">Reference proteome</keyword>
<dbReference type="KEGG" id="cph:Cpha266_2666"/>
<dbReference type="PANTHER" id="PTHR33540:SF2">
    <property type="entry name" value="TRNA THREONYLCARBAMOYLADENOSINE BIOSYNTHESIS PROTEIN TSAE"/>
    <property type="match status" value="1"/>
</dbReference>
<dbReference type="RefSeq" id="WP_015961177.1">
    <property type="nucleotide sequence ID" value="NC_008639.1"/>
</dbReference>
<dbReference type="STRING" id="290317.Cpha266_2666"/>
<evidence type="ECO:0000256" key="1">
    <source>
        <dbReference type="ARBA" id="ARBA00004496"/>
    </source>
</evidence>
<dbReference type="GO" id="GO:0002949">
    <property type="term" value="P:tRNA threonylcarbamoyladenosine modification"/>
    <property type="evidence" value="ECO:0007669"/>
    <property type="project" value="InterPro"/>
</dbReference>
<evidence type="ECO:0000256" key="5">
    <source>
        <dbReference type="ARBA" id="ARBA00022694"/>
    </source>
</evidence>
<reference evidence="11 12" key="1">
    <citation type="submission" date="2006-12" db="EMBL/GenBank/DDBJ databases">
        <title>Complete sequence of Chlorobium phaeobacteroides DSM 266.</title>
        <authorList>
            <consortium name="US DOE Joint Genome Institute"/>
            <person name="Copeland A."/>
            <person name="Lucas S."/>
            <person name="Lapidus A."/>
            <person name="Barry K."/>
            <person name="Detter J.C."/>
            <person name="Glavina del Rio T."/>
            <person name="Hammon N."/>
            <person name="Israni S."/>
            <person name="Pitluck S."/>
            <person name="Goltsman E."/>
            <person name="Schmutz J."/>
            <person name="Larimer F."/>
            <person name="Land M."/>
            <person name="Hauser L."/>
            <person name="Mikhailova N."/>
            <person name="Li T."/>
            <person name="Overmann J."/>
            <person name="Bryant D.A."/>
            <person name="Richardson P."/>
        </authorList>
    </citation>
    <scope>NUCLEOTIDE SEQUENCE [LARGE SCALE GENOMIC DNA]</scope>
    <source>
        <strain evidence="11 12">DSM 266</strain>
    </source>
</reference>
<sequence length="143" mass="15970">MIREFLSGSPDATRDYARQFASALQPGDIICLAGELGAGKTEFMRGVAEVFNCDDQLSSPTFALFNIYHGSRQGKPVTLHHFDLYRIEQPGELETIGFGDYLSGPWISVVEWGEKFPEYRTMYTRTVTLCHAGGDNRLIQITG</sequence>
<comment type="similarity">
    <text evidence="2">Belongs to the TsaE family.</text>
</comment>
<dbReference type="Gene3D" id="3.40.50.300">
    <property type="entry name" value="P-loop containing nucleotide triphosphate hydrolases"/>
    <property type="match status" value="1"/>
</dbReference>
<evidence type="ECO:0000313" key="11">
    <source>
        <dbReference type="EMBL" id="ABL66650.1"/>
    </source>
</evidence>
<evidence type="ECO:0000256" key="4">
    <source>
        <dbReference type="ARBA" id="ARBA00022490"/>
    </source>
</evidence>
<proteinExistence type="inferred from homology"/>
<protein>
    <recommendedName>
        <fullName evidence="3">tRNA threonylcarbamoyladenosine biosynthesis protein TsaE</fullName>
    </recommendedName>
    <alternativeName>
        <fullName evidence="10">t(6)A37 threonylcarbamoyladenosine biosynthesis protein TsaE</fullName>
    </alternativeName>
</protein>
<dbReference type="Pfam" id="PF02367">
    <property type="entry name" value="TsaE"/>
    <property type="match status" value="1"/>
</dbReference>
<name>A1BJS3_CHLPD</name>
<dbReference type="AlphaFoldDB" id="A1BJS3"/>
<keyword evidence="5" id="KW-0819">tRNA processing</keyword>
<organism evidence="11 12">
    <name type="scientific">Chlorobium phaeobacteroides (strain DSM 266 / SMG 266 / 2430)</name>
    <dbReference type="NCBI Taxonomy" id="290317"/>
    <lineage>
        <taxon>Bacteria</taxon>
        <taxon>Pseudomonadati</taxon>
        <taxon>Chlorobiota</taxon>
        <taxon>Chlorobiia</taxon>
        <taxon>Chlorobiales</taxon>
        <taxon>Chlorobiaceae</taxon>
        <taxon>Chlorobium/Pelodictyon group</taxon>
        <taxon>Chlorobium</taxon>
    </lineage>
</organism>
<gene>
    <name evidence="11" type="ordered locus">Cpha266_2666</name>
</gene>
<evidence type="ECO:0000256" key="9">
    <source>
        <dbReference type="ARBA" id="ARBA00022842"/>
    </source>
</evidence>
<dbReference type="Proteomes" id="UP000008701">
    <property type="component" value="Chromosome"/>
</dbReference>
<evidence type="ECO:0000313" key="12">
    <source>
        <dbReference type="Proteomes" id="UP000008701"/>
    </source>
</evidence>
<comment type="subcellular location">
    <subcellularLocation>
        <location evidence="1">Cytoplasm</location>
    </subcellularLocation>
</comment>
<keyword evidence="4" id="KW-0963">Cytoplasm</keyword>
<dbReference type="InterPro" id="IPR003442">
    <property type="entry name" value="T6A_TsaE"/>
</dbReference>
<dbReference type="GO" id="GO:0046872">
    <property type="term" value="F:metal ion binding"/>
    <property type="evidence" value="ECO:0007669"/>
    <property type="project" value="UniProtKB-KW"/>
</dbReference>
<keyword evidence="6" id="KW-0479">Metal-binding</keyword>
<keyword evidence="8" id="KW-0067">ATP-binding</keyword>
<dbReference type="GO" id="GO:0005737">
    <property type="term" value="C:cytoplasm"/>
    <property type="evidence" value="ECO:0007669"/>
    <property type="project" value="UniProtKB-SubCell"/>
</dbReference>
<evidence type="ECO:0000256" key="7">
    <source>
        <dbReference type="ARBA" id="ARBA00022741"/>
    </source>
</evidence>
<dbReference type="PANTHER" id="PTHR33540">
    <property type="entry name" value="TRNA THREONYLCARBAMOYLADENOSINE BIOSYNTHESIS PROTEIN TSAE"/>
    <property type="match status" value="1"/>
</dbReference>
<evidence type="ECO:0000256" key="10">
    <source>
        <dbReference type="ARBA" id="ARBA00032441"/>
    </source>
</evidence>
<dbReference type="SUPFAM" id="SSF52540">
    <property type="entry name" value="P-loop containing nucleoside triphosphate hydrolases"/>
    <property type="match status" value="1"/>
</dbReference>
<accession>A1BJS3</accession>